<dbReference type="AlphaFoldDB" id="A0A2I1GQD1"/>
<keyword evidence="3 5" id="KW-1133">Transmembrane helix</keyword>
<feature type="transmembrane region" description="Helical" evidence="5">
    <location>
        <begin position="378"/>
        <end position="401"/>
    </location>
</feature>
<feature type="transmembrane region" description="Helical" evidence="5">
    <location>
        <begin position="321"/>
        <end position="339"/>
    </location>
</feature>
<feature type="transmembrane region" description="Helical" evidence="5">
    <location>
        <begin position="100"/>
        <end position="125"/>
    </location>
</feature>
<dbReference type="GO" id="GO:0005886">
    <property type="term" value="C:plasma membrane"/>
    <property type="evidence" value="ECO:0007669"/>
    <property type="project" value="TreeGrafter"/>
</dbReference>
<evidence type="ECO:0000256" key="4">
    <source>
        <dbReference type="ARBA" id="ARBA00023136"/>
    </source>
</evidence>
<dbReference type="VEuPathDB" id="FungiDB:RhiirA1_501680"/>
<dbReference type="GO" id="GO:0022857">
    <property type="term" value="F:transmembrane transporter activity"/>
    <property type="evidence" value="ECO:0007669"/>
    <property type="project" value="InterPro"/>
</dbReference>
<feature type="transmembrane region" description="Helical" evidence="5">
    <location>
        <begin position="33"/>
        <end position="56"/>
    </location>
</feature>
<feature type="transmembrane region" description="Helical" evidence="5">
    <location>
        <begin position="345"/>
        <end position="366"/>
    </location>
</feature>
<reference evidence="7 8" key="1">
    <citation type="submission" date="2015-10" db="EMBL/GenBank/DDBJ databases">
        <title>Genome analyses suggest a sexual origin of heterokaryosis in a supposedly ancient asexual fungus.</title>
        <authorList>
            <person name="Ropars J."/>
            <person name="Sedzielewska K."/>
            <person name="Noel J."/>
            <person name="Charron P."/>
            <person name="Farinelli L."/>
            <person name="Marton T."/>
            <person name="Kruger M."/>
            <person name="Pelin A."/>
            <person name="Brachmann A."/>
            <person name="Corradi N."/>
        </authorList>
    </citation>
    <scope>NUCLEOTIDE SEQUENCE [LARGE SCALE GENOMIC DNA]</scope>
    <source>
        <strain evidence="7 8">A4</strain>
    </source>
</reference>
<evidence type="ECO:0000313" key="7">
    <source>
        <dbReference type="EMBL" id="PKY48846.1"/>
    </source>
</evidence>
<feature type="transmembrane region" description="Helical" evidence="5">
    <location>
        <begin position="413"/>
        <end position="432"/>
    </location>
</feature>
<dbReference type="InterPro" id="IPR020846">
    <property type="entry name" value="MFS_dom"/>
</dbReference>
<evidence type="ECO:0000256" key="1">
    <source>
        <dbReference type="ARBA" id="ARBA00004141"/>
    </source>
</evidence>
<dbReference type="InterPro" id="IPR011701">
    <property type="entry name" value="MFS"/>
</dbReference>
<feature type="transmembrane region" description="Helical" evidence="5">
    <location>
        <begin position="158"/>
        <end position="177"/>
    </location>
</feature>
<dbReference type="PANTHER" id="PTHR23502">
    <property type="entry name" value="MAJOR FACILITATOR SUPERFAMILY"/>
    <property type="match status" value="1"/>
</dbReference>
<dbReference type="SUPFAM" id="SSF103473">
    <property type="entry name" value="MFS general substrate transporter"/>
    <property type="match status" value="1"/>
</dbReference>
<sequence>MKENINYVLLTDSTTSLVDDSPRNWSAKKKRNVLILISATGIIGSIGNLSFNPAILMVREDLNTTETLVNTAVASYLYVNGIAPLFWASYSDLQGTRRKVFLFNAFLIILTSIGCAFANNIYWLIVFRMLQSFSVSAVQCLSVGTLTDIYNTTERGNAIGVFYLGFFIGLVIGPPIGGFLTQYISWRSLFWFIAIFATIRLFLIFIFLPETYNKSSTTNSSQSVFNPLAPILLLRHANVTLVILYWIWIITIHYVVNILIPTKFHLIYGAATSEIGLIFLAPGAGLVLGSFAGGRVSDFLLKRNIKKRDGSYYPELRLHGAWWGASLIPLCYFCFGWFIEYEVFIVYPVVAMFIGAFVSQIATNSCETYLIDSYPKSSASIVALSNVCKCIVAPSMLIAAAPIDHSVGTGLTFSILILVNLFTLCLLILVYLKGKEWREKERS</sequence>
<dbReference type="OrthoDB" id="440553at2759"/>
<feature type="transmembrane region" description="Helical" evidence="5">
    <location>
        <begin position="277"/>
        <end position="301"/>
    </location>
</feature>
<feature type="domain" description="Major facilitator superfamily (MFS) profile" evidence="6">
    <location>
        <begin position="33"/>
        <end position="438"/>
    </location>
</feature>
<evidence type="ECO:0000256" key="5">
    <source>
        <dbReference type="SAM" id="Phobius"/>
    </source>
</evidence>
<dbReference type="PANTHER" id="PTHR23502:SF5">
    <property type="entry name" value="QUINIDINE RESISTANCE PROTEIN 3"/>
    <property type="match status" value="1"/>
</dbReference>
<keyword evidence="2 5" id="KW-0812">Transmembrane</keyword>
<organism evidence="7 8">
    <name type="scientific">Rhizophagus irregularis</name>
    <dbReference type="NCBI Taxonomy" id="588596"/>
    <lineage>
        <taxon>Eukaryota</taxon>
        <taxon>Fungi</taxon>
        <taxon>Fungi incertae sedis</taxon>
        <taxon>Mucoromycota</taxon>
        <taxon>Glomeromycotina</taxon>
        <taxon>Glomeromycetes</taxon>
        <taxon>Glomerales</taxon>
        <taxon>Glomeraceae</taxon>
        <taxon>Rhizophagus</taxon>
    </lineage>
</organism>
<name>A0A2I1GQD1_9GLOM</name>
<dbReference type="PROSITE" id="PS50850">
    <property type="entry name" value="MFS"/>
    <property type="match status" value="1"/>
</dbReference>
<evidence type="ECO:0000256" key="3">
    <source>
        <dbReference type="ARBA" id="ARBA00022989"/>
    </source>
</evidence>
<comment type="caution">
    <text evidence="7">The sequence shown here is derived from an EMBL/GenBank/DDBJ whole genome shotgun (WGS) entry which is preliminary data.</text>
</comment>
<dbReference type="InterPro" id="IPR036259">
    <property type="entry name" value="MFS_trans_sf"/>
</dbReference>
<evidence type="ECO:0000259" key="6">
    <source>
        <dbReference type="PROSITE" id="PS50850"/>
    </source>
</evidence>
<gene>
    <name evidence="7" type="ORF">RhiirA4_526144</name>
</gene>
<dbReference type="VEuPathDB" id="FungiDB:FUN_000483"/>
<comment type="subcellular location">
    <subcellularLocation>
        <location evidence="1">Membrane</location>
        <topology evidence="1">Multi-pass membrane protein</topology>
    </subcellularLocation>
</comment>
<accession>A0A2I1GQD1</accession>
<dbReference type="Proteomes" id="UP000234323">
    <property type="component" value="Unassembled WGS sequence"/>
</dbReference>
<keyword evidence="8" id="KW-1185">Reference proteome</keyword>
<evidence type="ECO:0000256" key="2">
    <source>
        <dbReference type="ARBA" id="ARBA00022692"/>
    </source>
</evidence>
<dbReference type="Gene3D" id="1.20.1720.10">
    <property type="entry name" value="Multidrug resistance protein D"/>
    <property type="match status" value="1"/>
</dbReference>
<proteinExistence type="predicted"/>
<keyword evidence="4 5" id="KW-0472">Membrane</keyword>
<dbReference type="VEuPathDB" id="FungiDB:RhiirFUN_017878"/>
<dbReference type="Pfam" id="PF07690">
    <property type="entry name" value="MFS_1"/>
    <property type="match status" value="1"/>
</dbReference>
<feature type="transmembrane region" description="Helical" evidence="5">
    <location>
        <begin position="189"/>
        <end position="208"/>
    </location>
</feature>
<dbReference type="EMBL" id="LLXI01000678">
    <property type="protein sequence ID" value="PKY48846.1"/>
    <property type="molecule type" value="Genomic_DNA"/>
</dbReference>
<protein>
    <submittedName>
        <fullName evidence="7">MFS general substrate transporter</fullName>
    </submittedName>
</protein>
<feature type="transmembrane region" description="Helical" evidence="5">
    <location>
        <begin position="68"/>
        <end position="88"/>
    </location>
</feature>
<evidence type="ECO:0000313" key="8">
    <source>
        <dbReference type="Proteomes" id="UP000234323"/>
    </source>
</evidence>